<evidence type="ECO:0000313" key="3">
    <source>
        <dbReference type="EMBL" id="MFC0226919.1"/>
    </source>
</evidence>
<feature type="chain" id="PRO_5045691089" evidence="1">
    <location>
        <begin position="23"/>
        <end position="181"/>
    </location>
</feature>
<dbReference type="EMBL" id="JBHLXG010000008">
    <property type="protein sequence ID" value="MFC0226919.1"/>
    <property type="molecule type" value="Genomic_DNA"/>
</dbReference>
<dbReference type="SUPFAM" id="SSF49401">
    <property type="entry name" value="Bacterial adhesins"/>
    <property type="match status" value="1"/>
</dbReference>
<dbReference type="PANTHER" id="PTHR33420">
    <property type="entry name" value="FIMBRIAL SUBUNIT ELFA-RELATED"/>
    <property type="match status" value="1"/>
</dbReference>
<comment type="caution">
    <text evidence="3">The sequence shown here is derived from an EMBL/GenBank/DDBJ whole genome shotgun (WGS) entry which is preliminary data.</text>
</comment>
<keyword evidence="4" id="KW-1185">Reference proteome</keyword>
<dbReference type="InterPro" id="IPR036937">
    <property type="entry name" value="Adhesion_dom_fimbrial_sf"/>
</dbReference>
<dbReference type="PANTHER" id="PTHR33420:SF26">
    <property type="entry name" value="FIMBRIAL SUBUNIT"/>
    <property type="match status" value="1"/>
</dbReference>
<dbReference type="RefSeq" id="WP_380674957.1">
    <property type="nucleotide sequence ID" value="NZ_CP173186.1"/>
</dbReference>
<proteinExistence type="predicted"/>
<sequence length="181" mass="18243">MKLTKLALAAVLAFGVTSMANAAGGGGNVNFKGSIIDAPCSIAPESLNQEVDFGAVANTALVNGGTSAVQTFKIKLLKCDITSVPVKNKVKVKFTGAKGGAAGDSDELLGITGDAKGASIAMFDGSNQPIKLGVDTGVTDLIAGDNTLNFSSVLKGHTGTVLADIKEGTFTSIATFALTYQ</sequence>
<name>A0ABV6EDU6_9GAMM</name>
<evidence type="ECO:0000259" key="2">
    <source>
        <dbReference type="Pfam" id="PF00419"/>
    </source>
</evidence>
<reference evidence="3 4" key="1">
    <citation type="submission" date="2024-09" db="EMBL/GenBank/DDBJ databases">
        <authorList>
            <person name="Sun Q."/>
            <person name="Mori K."/>
        </authorList>
    </citation>
    <scope>NUCLEOTIDE SEQUENCE [LARGE SCALE GENOMIC DNA]</scope>
    <source>
        <strain evidence="3 4">CCM 8626</strain>
    </source>
</reference>
<organism evidence="3 4">
    <name type="scientific">Serratia aquatilis</name>
    <dbReference type="NCBI Taxonomy" id="1737515"/>
    <lineage>
        <taxon>Bacteria</taxon>
        <taxon>Pseudomonadati</taxon>
        <taxon>Pseudomonadota</taxon>
        <taxon>Gammaproteobacteria</taxon>
        <taxon>Enterobacterales</taxon>
        <taxon>Yersiniaceae</taxon>
        <taxon>Serratia</taxon>
    </lineage>
</organism>
<dbReference type="Pfam" id="PF00419">
    <property type="entry name" value="Fimbrial"/>
    <property type="match status" value="1"/>
</dbReference>
<dbReference type="InterPro" id="IPR000259">
    <property type="entry name" value="Adhesion_dom_fimbrial"/>
</dbReference>
<dbReference type="InterPro" id="IPR008966">
    <property type="entry name" value="Adhesion_dom_sf"/>
</dbReference>
<feature type="domain" description="Fimbrial-type adhesion" evidence="2">
    <location>
        <begin position="30"/>
        <end position="181"/>
    </location>
</feature>
<evidence type="ECO:0000313" key="4">
    <source>
        <dbReference type="Proteomes" id="UP001589792"/>
    </source>
</evidence>
<protein>
    <submittedName>
        <fullName evidence="3">Fimbrial protein</fullName>
    </submittedName>
</protein>
<accession>A0ABV6EDU6</accession>
<gene>
    <name evidence="3" type="ORF">ACFFJ3_10465</name>
</gene>
<feature type="signal peptide" evidence="1">
    <location>
        <begin position="1"/>
        <end position="22"/>
    </location>
</feature>
<dbReference type="Proteomes" id="UP001589792">
    <property type="component" value="Unassembled WGS sequence"/>
</dbReference>
<keyword evidence="1" id="KW-0732">Signal</keyword>
<evidence type="ECO:0000256" key="1">
    <source>
        <dbReference type="SAM" id="SignalP"/>
    </source>
</evidence>
<dbReference type="Gene3D" id="2.60.40.1090">
    <property type="entry name" value="Fimbrial-type adhesion domain"/>
    <property type="match status" value="1"/>
</dbReference>
<dbReference type="InterPro" id="IPR050263">
    <property type="entry name" value="Bact_Fimbrial_Adh_Pro"/>
</dbReference>